<keyword evidence="2" id="KW-1185">Reference proteome</keyword>
<sequence length="138" mass="15651">MKHDDPPARRGAFIVFEGLDRCGKTTQGLDRSWLSAPDAHLPAPDLTIFLHLPASAASSRADFGGERYETVTMQTRVREEFTRVRELVRTFQGRSGEWVDVDAQGSREDVEERIRGVVSPLVERMEREGLGQVKRLWV</sequence>
<organism evidence="1 2">
    <name type="scientific">Naganishia cerealis</name>
    <dbReference type="NCBI Taxonomy" id="610337"/>
    <lineage>
        <taxon>Eukaryota</taxon>
        <taxon>Fungi</taxon>
        <taxon>Dikarya</taxon>
        <taxon>Basidiomycota</taxon>
        <taxon>Agaricomycotina</taxon>
        <taxon>Tremellomycetes</taxon>
        <taxon>Filobasidiales</taxon>
        <taxon>Filobasidiaceae</taxon>
        <taxon>Naganishia</taxon>
    </lineage>
</organism>
<reference evidence="1" key="1">
    <citation type="submission" date="2023-04" db="EMBL/GenBank/DDBJ databases">
        <title>Draft Genome sequencing of Naganishia species isolated from polar environments using Oxford Nanopore Technology.</title>
        <authorList>
            <person name="Leo P."/>
            <person name="Venkateswaran K."/>
        </authorList>
    </citation>
    <scope>NUCLEOTIDE SEQUENCE</scope>
    <source>
        <strain evidence="1">MNA-CCFEE 5261</strain>
    </source>
</reference>
<gene>
    <name evidence="1" type="ORF">QFC19_008770</name>
</gene>
<comment type="caution">
    <text evidence="1">The sequence shown here is derived from an EMBL/GenBank/DDBJ whole genome shotgun (WGS) entry which is preliminary data.</text>
</comment>
<dbReference type="EMBL" id="JASBWR010000137">
    <property type="protein sequence ID" value="KAJ9092233.1"/>
    <property type="molecule type" value="Genomic_DNA"/>
</dbReference>
<evidence type="ECO:0000313" key="1">
    <source>
        <dbReference type="EMBL" id="KAJ9092233.1"/>
    </source>
</evidence>
<dbReference type="Proteomes" id="UP001241377">
    <property type="component" value="Unassembled WGS sequence"/>
</dbReference>
<protein>
    <submittedName>
        <fullName evidence="1">Uncharacterized protein</fullName>
    </submittedName>
</protein>
<proteinExistence type="predicted"/>
<accession>A0ACC2UZH2</accession>
<name>A0ACC2UZH2_9TREE</name>
<evidence type="ECO:0000313" key="2">
    <source>
        <dbReference type="Proteomes" id="UP001241377"/>
    </source>
</evidence>